<feature type="compositionally biased region" description="Polar residues" evidence="1">
    <location>
        <begin position="159"/>
        <end position="172"/>
    </location>
</feature>
<organism evidence="2 3">
    <name type="scientific">Metarhizium album (strain ARSEF 1941)</name>
    <dbReference type="NCBI Taxonomy" id="1081103"/>
    <lineage>
        <taxon>Eukaryota</taxon>
        <taxon>Fungi</taxon>
        <taxon>Dikarya</taxon>
        <taxon>Ascomycota</taxon>
        <taxon>Pezizomycotina</taxon>
        <taxon>Sordariomycetes</taxon>
        <taxon>Hypocreomycetidae</taxon>
        <taxon>Hypocreales</taxon>
        <taxon>Clavicipitaceae</taxon>
        <taxon>Metarhizium</taxon>
    </lineage>
</organism>
<name>A0A0B2WKM3_METAS</name>
<sequence length="424" mass="45760">MEPPDVEILVHVTSPSKVSDDDTYRRLARAYLAFRPETTVDITTAAAPLSSQHSASPIVQEALCPESQDLSFQSAIDNRASPRLRAGAPSSSQTRTRALIASPSPPSWTSPPSQISDSYPLPDAAIINTTPTRLLQRYLQKTPSSQSTPSPKHHHTGAPSPSSDSAAINIPSSIPVPPDNEAQPRPKPDTIPVTPHAPAGLHKRPPPEDEALDITHISNSFASSPAAEPAPPPTKTARTLVTAAPASQVDVPLALALAPGTSEAGPTRSPDLSATEVISHTLSIRPPSPETSTANLDPASLVSPKLDKLSRDLSTRYRPRAARQVDPFERGYWLVDCTSWSDQVRLDTWVFLTNYLSSGLAGWGVWCTRDESRDWMRFYCWGYVAKHIYLLTYLASGREIKATGARWLDAQGQVVLQVDGAGSK</sequence>
<dbReference type="RefSeq" id="XP_040675554.1">
    <property type="nucleotide sequence ID" value="XM_040826474.1"/>
</dbReference>
<reference evidence="2 3" key="1">
    <citation type="journal article" date="2014" name="Proc. Natl. Acad. Sci. U.S.A.">
        <title>Trajectory and genomic determinants of fungal-pathogen speciation and host adaptation.</title>
        <authorList>
            <person name="Hu X."/>
            <person name="Xiao G."/>
            <person name="Zheng P."/>
            <person name="Shang Y."/>
            <person name="Su Y."/>
            <person name="Zhang X."/>
            <person name="Liu X."/>
            <person name="Zhan S."/>
            <person name="St Leger R.J."/>
            <person name="Wang C."/>
        </authorList>
    </citation>
    <scope>NUCLEOTIDE SEQUENCE [LARGE SCALE GENOMIC DNA]</scope>
    <source>
        <strain evidence="2 3">ARSEF 1941</strain>
    </source>
</reference>
<dbReference type="EMBL" id="AZHE01000034">
    <property type="protein sequence ID" value="KHN94488.1"/>
    <property type="molecule type" value="Genomic_DNA"/>
</dbReference>
<dbReference type="HOGENOM" id="CLU_031892_1_1_1"/>
<dbReference type="OrthoDB" id="5395975at2759"/>
<dbReference type="STRING" id="1081103.A0A0B2WKM3"/>
<dbReference type="GeneID" id="63742131"/>
<proteinExistence type="predicted"/>
<evidence type="ECO:0000313" key="2">
    <source>
        <dbReference type="EMBL" id="KHN94488.1"/>
    </source>
</evidence>
<protein>
    <submittedName>
        <fullName evidence="2">Uncharacterized protein</fullName>
    </submittedName>
</protein>
<comment type="caution">
    <text evidence="2">The sequence shown here is derived from an EMBL/GenBank/DDBJ whole genome shotgun (WGS) entry which is preliminary data.</text>
</comment>
<dbReference type="Proteomes" id="UP000030816">
    <property type="component" value="Unassembled WGS sequence"/>
</dbReference>
<keyword evidence="3" id="KW-1185">Reference proteome</keyword>
<evidence type="ECO:0000256" key="1">
    <source>
        <dbReference type="SAM" id="MobiDB-lite"/>
    </source>
</evidence>
<feature type="region of interest" description="Disordered" evidence="1">
    <location>
        <begin position="79"/>
        <end position="124"/>
    </location>
</feature>
<feature type="compositionally biased region" description="Low complexity" evidence="1">
    <location>
        <begin position="140"/>
        <end position="150"/>
    </location>
</feature>
<accession>A0A0B2WKM3</accession>
<feature type="region of interest" description="Disordered" evidence="1">
    <location>
        <begin position="140"/>
        <end position="211"/>
    </location>
</feature>
<gene>
    <name evidence="2" type="ORF">MAM_07676</name>
</gene>
<dbReference type="AlphaFoldDB" id="A0A0B2WKM3"/>
<evidence type="ECO:0000313" key="3">
    <source>
        <dbReference type="Proteomes" id="UP000030816"/>
    </source>
</evidence>